<dbReference type="RefSeq" id="WP_161822036.1">
    <property type="nucleotide sequence ID" value="NZ_LSRS01000003.1"/>
</dbReference>
<name>A0A9D2WQ94_9FIRM</name>
<sequence>MSRFVCDVCGEEIDVHEGILTWTRDEATLANFTLTHKNSTEHICQPAENNRFKDLYTLTMVNGYIEFIDYLVARWENGFYLKDAKSLNKVLEQLNLHMHEKVILLVEEN</sequence>
<dbReference type="Proteomes" id="UP000798488">
    <property type="component" value="Unassembled WGS sequence"/>
</dbReference>
<keyword evidence="2" id="KW-1185">Reference proteome</keyword>
<evidence type="ECO:0000313" key="2">
    <source>
        <dbReference type="Proteomes" id="UP000798488"/>
    </source>
</evidence>
<accession>A0A9D2WQ94</accession>
<reference evidence="1" key="1">
    <citation type="submission" date="2016-02" db="EMBL/GenBank/DDBJ databases">
        <title>Draft Genome Sequence of Sporotomaculum syntrophicum Strain FB, a Syntrophic Benzoate Degrader.</title>
        <authorList>
            <person name="Nobu M.K."/>
            <person name="Narihiro T."/>
            <person name="Qiu Y.-L."/>
            <person name="Ohashi A."/>
            <person name="Liu W.-T."/>
            <person name="Yuji S."/>
        </authorList>
    </citation>
    <scope>NUCLEOTIDE SEQUENCE</scope>
    <source>
        <strain evidence="1">FB</strain>
    </source>
</reference>
<protein>
    <submittedName>
        <fullName evidence="1">Uncharacterized protein</fullName>
    </submittedName>
</protein>
<dbReference type="AlphaFoldDB" id="A0A9D2WQ94"/>
<dbReference type="OrthoDB" id="1808111at2"/>
<proteinExistence type="predicted"/>
<gene>
    <name evidence="1" type="ORF">SPSYN_01733</name>
</gene>
<evidence type="ECO:0000313" key="1">
    <source>
        <dbReference type="EMBL" id="KAF1085590.1"/>
    </source>
</evidence>
<organism evidence="1 2">
    <name type="scientific">Sporotomaculum syntrophicum</name>
    <dbReference type="NCBI Taxonomy" id="182264"/>
    <lineage>
        <taxon>Bacteria</taxon>
        <taxon>Bacillati</taxon>
        <taxon>Bacillota</taxon>
        <taxon>Clostridia</taxon>
        <taxon>Eubacteriales</taxon>
        <taxon>Desulfallaceae</taxon>
        <taxon>Sporotomaculum</taxon>
    </lineage>
</organism>
<comment type="caution">
    <text evidence="1">The sequence shown here is derived from an EMBL/GenBank/DDBJ whole genome shotgun (WGS) entry which is preliminary data.</text>
</comment>
<dbReference type="EMBL" id="LSRS01000003">
    <property type="protein sequence ID" value="KAF1085590.1"/>
    <property type="molecule type" value="Genomic_DNA"/>
</dbReference>